<protein>
    <submittedName>
        <fullName evidence="1">Uncharacterized protein</fullName>
    </submittedName>
</protein>
<proteinExistence type="predicted"/>
<name>A0A645HUE9_9ZZZZ</name>
<evidence type="ECO:0000313" key="1">
    <source>
        <dbReference type="EMBL" id="MPN42658.1"/>
    </source>
</evidence>
<dbReference type="EMBL" id="VSSQ01100542">
    <property type="protein sequence ID" value="MPN42658.1"/>
    <property type="molecule type" value="Genomic_DNA"/>
</dbReference>
<dbReference type="AlphaFoldDB" id="A0A645HUE9"/>
<comment type="caution">
    <text evidence="1">The sequence shown here is derived from an EMBL/GenBank/DDBJ whole genome shotgun (WGS) entry which is preliminary data.</text>
</comment>
<reference evidence="1" key="1">
    <citation type="submission" date="2019-08" db="EMBL/GenBank/DDBJ databases">
        <authorList>
            <person name="Kucharzyk K."/>
            <person name="Murdoch R.W."/>
            <person name="Higgins S."/>
            <person name="Loffler F."/>
        </authorList>
    </citation>
    <scope>NUCLEOTIDE SEQUENCE</scope>
</reference>
<accession>A0A645HUE9</accession>
<organism evidence="1">
    <name type="scientific">bioreactor metagenome</name>
    <dbReference type="NCBI Taxonomy" id="1076179"/>
    <lineage>
        <taxon>unclassified sequences</taxon>
        <taxon>metagenomes</taxon>
        <taxon>ecological metagenomes</taxon>
    </lineage>
</organism>
<gene>
    <name evidence="1" type="ORF">SDC9_190215</name>
</gene>
<sequence length="162" mass="18291">MKNIVNRNACPIAQNHHSLVVVNLFYRAGDAYICAAGFLFVWDKVGDGHLSRVGQPFLHQRQPLVDCSLFTLVQLDAPIRHAGGFLHRRFVAGQRGKGRKLRCTVQAGHGRMLFGNMVRQKENIVVRRVHALCPPICPLRWMAVAPSCRLAPFRMAFLPYFS</sequence>